<proteinExistence type="predicted"/>
<reference evidence="2" key="1">
    <citation type="submission" date="2021-05" db="EMBL/GenBank/DDBJ databases">
        <authorList>
            <person name="Sun Q."/>
            <person name="Inoue M."/>
        </authorList>
    </citation>
    <scope>NUCLEOTIDE SEQUENCE</scope>
    <source>
        <strain evidence="2">VKM B-3255</strain>
    </source>
</reference>
<organism evidence="2 3">
    <name type="scientific">Ancylobacter radicis</name>
    <dbReference type="NCBI Taxonomy" id="2836179"/>
    <lineage>
        <taxon>Bacteria</taxon>
        <taxon>Pseudomonadati</taxon>
        <taxon>Pseudomonadota</taxon>
        <taxon>Alphaproteobacteria</taxon>
        <taxon>Hyphomicrobiales</taxon>
        <taxon>Xanthobacteraceae</taxon>
        <taxon>Ancylobacter</taxon>
    </lineage>
</organism>
<dbReference type="EMBL" id="JAHCQH010000017">
    <property type="protein sequence ID" value="MBS9477908.1"/>
    <property type="molecule type" value="Genomic_DNA"/>
</dbReference>
<accession>A0ABS5R8B2</accession>
<keyword evidence="3" id="KW-1185">Reference proteome</keyword>
<dbReference type="Pfam" id="PF05071">
    <property type="entry name" value="NDUFA12"/>
    <property type="match status" value="1"/>
</dbReference>
<dbReference type="NCBIfam" id="NF006040">
    <property type="entry name" value="PRK08183.1"/>
    <property type="match status" value="1"/>
</dbReference>
<feature type="region of interest" description="Disordered" evidence="1">
    <location>
        <begin position="119"/>
        <end position="139"/>
    </location>
</feature>
<evidence type="ECO:0000313" key="2">
    <source>
        <dbReference type="EMBL" id="MBS9477908.1"/>
    </source>
</evidence>
<evidence type="ECO:0000313" key="3">
    <source>
        <dbReference type="Proteomes" id="UP001166585"/>
    </source>
</evidence>
<evidence type="ECO:0000256" key="1">
    <source>
        <dbReference type="SAM" id="MobiDB-lite"/>
    </source>
</evidence>
<dbReference type="PANTHER" id="PTHR12910:SF2">
    <property type="entry name" value="NADH DEHYDROGENASE [UBIQUINONE] 1 ALPHA SUBCOMPLEX SUBUNIT 12"/>
    <property type="match status" value="1"/>
</dbReference>
<sequence length="157" mass="17632">MGRSGWHVPAHLAAGAGTISVKLSDFLIETFTWWNGQTMGTRFHTWRYGELVGTDEFGNTYYRTKGGKIDPALGFERRWVIYNGLAEATAIPPGWHAWMHQRSDVAPPQETYVAREWEKPHRPNPTGTANAYRPAGSTVGFGHRPTVTGDYKAWTPE</sequence>
<name>A0ABS5R8B2_9HYPH</name>
<comment type="caution">
    <text evidence="2">The sequence shown here is derived from an EMBL/GenBank/DDBJ whole genome shotgun (WGS) entry which is preliminary data.</text>
</comment>
<dbReference type="Proteomes" id="UP001166585">
    <property type="component" value="Unassembled WGS sequence"/>
</dbReference>
<protein>
    <submittedName>
        <fullName evidence="2">NADH:ubiquinone oxidoreductase subunit NDUFA12</fullName>
    </submittedName>
</protein>
<gene>
    <name evidence="2" type="ORF">KIP89_12410</name>
</gene>
<dbReference type="InterPro" id="IPR007763">
    <property type="entry name" value="NDUFA12"/>
</dbReference>
<dbReference type="PANTHER" id="PTHR12910">
    <property type="entry name" value="NADH-UBIQUINONE OXIDOREDUCTASE SUBUNIT B17.2"/>
    <property type="match status" value="1"/>
</dbReference>